<keyword evidence="1" id="KW-0732">Signal</keyword>
<feature type="signal peptide" evidence="1">
    <location>
        <begin position="1"/>
        <end position="20"/>
    </location>
</feature>
<protein>
    <submittedName>
        <fullName evidence="2">Uncharacterized protein LOC114330550</fullName>
    </submittedName>
</protein>
<dbReference type="RefSeq" id="XP_028135715.1">
    <property type="nucleotide sequence ID" value="XM_028279914.1"/>
</dbReference>
<name>A0A6P7FSE4_DIAVI</name>
<evidence type="ECO:0000313" key="2">
    <source>
        <dbReference type="RefSeq" id="XP_028135715.1"/>
    </source>
</evidence>
<dbReference type="AlphaFoldDB" id="A0A6P7FSE4"/>
<organism evidence="2">
    <name type="scientific">Diabrotica virgifera virgifera</name>
    <name type="common">western corn rootworm</name>
    <dbReference type="NCBI Taxonomy" id="50390"/>
    <lineage>
        <taxon>Eukaryota</taxon>
        <taxon>Metazoa</taxon>
        <taxon>Ecdysozoa</taxon>
        <taxon>Arthropoda</taxon>
        <taxon>Hexapoda</taxon>
        <taxon>Insecta</taxon>
        <taxon>Pterygota</taxon>
        <taxon>Neoptera</taxon>
        <taxon>Endopterygota</taxon>
        <taxon>Coleoptera</taxon>
        <taxon>Polyphaga</taxon>
        <taxon>Cucujiformia</taxon>
        <taxon>Chrysomeloidea</taxon>
        <taxon>Chrysomelidae</taxon>
        <taxon>Galerucinae</taxon>
        <taxon>Diabroticina</taxon>
        <taxon>Diabroticites</taxon>
        <taxon>Diabrotica</taxon>
    </lineage>
</organism>
<dbReference type="InParanoid" id="A0A6P7FSE4"/>
<reference evidence="2" key="1">
    <citation type="submission" date="2025-08" db="UniProtKB">
        <authorList>
            <consortium name="RefSeq"/>
        </authorList>
    </citation>
    <scope>IDENTIFICATION</scope>
    <source>
        <tissue evidence="2">Whole insect</tissue>
    </source>
</reference>
<gene>
    <name evidence="2" type="primary">LOC114330550</name>
</gene>
<sequence>MRRLILATFVLFSVYQAVDSRLLCTPYFCNDYGIKCTENLVCSDSEILVPKGSPCGCCDDCYRNLNEGEICRLLFLDGLLFTGKCVDGLECNGEGKCAKV</sequence>
<proteinExistence type="predicted"/>
<accession>A0A6P7FSE4</accession>
<feature type="chain" id="PRO_5028147043" evidence="1">
    <location>
        <begin position="21"/>
        <end position="100"/>
    </location>
</feature>
<evidence type="ECO:0000256" key="1">
    <source>
        <dbReference type="SAM" id="SignalP"/>
    </source>
</evidence>